<feature type="compositionally biased region" description="Basic residues" evidence="1">
    <location>
        <begin position="1244"/>
        <end position="1256"/>
    </location>
</feature>
<accession>A0A5B6ZE27</accession>
<feature type="region of interest" description="Disordered" evidence="1">
    <location>
        <begin position="1207"/>
        <end position="1256"/>
    </location>
</feature>
<feature type="compositionally biased region" description="Low complexity" evidence="1">
    <location>
        <begin position="708"/>
        <end position="724"/>
    </location>
</feature>
<dbReference type="GO" id="GO:0071763">
    <property type="term" value="P:nuclear membrane organization"/>
    <property type="evidence" value="ECO:0007669"/>
    <property type="project" value="TreeGrafter"/>
</dbReference>
<dbReference type="EMBL" id="GHES01012008">
    <property type="protein sequence ID" value="MPA42567.1"/>
    <property type="molecule type" value="Transcribed_RNA"/>
</dbReference>
<organism evidence="2">
    <name type="scientific">Davidia involucrata</name>
    <name type="common">Dove tree</name>
    <dbReference type="NCBI Taxonomy" id="16924"/>
    <lineage>
        <taxon>Eukaryota</taxon>
        <taxon>Viridiplantae</taxon>
        <taxon>Streptophyta</taxon>
        <taxon>Embryophyta</taxon>
        <taxon>Tracheophyta</taxon>
        <taxon>Spermatophyta</taxon>
        <taxon>Magnoliopsida</taxon>
        <taxon>eudicotyledons</taxon>
        <taxon>Gunneridae</taxon>
        <taxon>Pentapetalae</taxon>
        <taxon>asterids</taxon>
        <taxon>Cornales</taxon>
        <taxon>Nyssaceae</taxon>
        <taxon>Davidia</taxon>
    </lineage>
</organism>
<sequence>MATAGEGTSYERGGGAGGKFRKRPFRRPQTTPYDRPPTSLGNPRNGWLSKLVDPASKLISASAHMFFSSVFRKRLPPPPQPSSVSKREPRDTNQGCEVVVPTPTICCDGGNPSNSSDSSGISELEQMLKQKTFTRSEIDRLTELLRSRTANLPDWDEDKGTDASLPKPVSAFERQEDATGPMQENGIEGHGLHRIVSTPVVSSRVLEEDVASPAELAKAYMGSRPSKVSPSMLSLHSQVLREDASLLNSEPFPPKSPIMSLAPKSAVRIGVPENCLITPRSHGRSAIYSMARTPYIKGAGSTNDGYGGASSLSSQGAWEHDGRFGSKQVALKRRSSVLDDDIGSGGPIRRIRQKPNLLSCKNLSLPVSGSPLSRHAMGIGSDAHISSTQKLLLLDESKYKVSKMIGEVDNSTHATSFALVPSKSTEMATKILQHLEKMTPKEKSSESKLAAARNKSPAKLTPSMLSGKARRSLEHVDSSKFLQNAQDSRKLEDMRNTSLPDARDSTSQKQDKVEENGPKTFVIPGDILGHAVNNVDTVSVKDSVPSFKNADSATTNFVAQPPLKKRAFRMSAHEDFVELDDDVHSNGDVSILSAEERDKLEMPVVENKALATEAVTENKSPALSDIKPPAGSELNKRTDLETNDGSVAGEKRTSFTFPTAPAPSTTLQPAVLTSHSSSEFDKIVPPKEPNVPPPLFSFGSKNDDKIPPFKFSPSSSVSEFSGPNSIPLSASKLESSNSFANVASGATDAVQKILKSDRGDDKNTKKAEDVKGKSETVVSSAVSTSTSTSSIFSFGAPANNSSLSNGSLASSPYIFSSSTPVPPSSNLVNQNFTKSSPHVASATTTDTITSTSSTTTPTASSNSLTTSATDLGFTAAPIFRFGSSVAPSTSVSTISSTSGLQSTDSKANIEKETTFANLASSPFGGTSSAMASTGSSIFGFSASATSSTVNNQPQGSLFGTGSGSLVDVQASSAGTGVATVTQTMPVQFGSSAPSPVFGSTGTTFTSSSSLFGSSTSAAKLLSSGTTFGLASAVSSSEINSVSSSTNATSSLFGSSWQPSKSSIFGASSGGSLFNSPSPSTGFSFGASATSVAATNNAPSVVFGSSTGASSGSFFSFTSAAANPSSLTSLSQTQGSQTQPVFGNSLSAFTTSGNSDQMNMEDSMAEDTVPASTPAVPVFGQPPISPPSGFMYGSPAPSAVLPFQFGGQQNQATSQNPSPFPASGSLDFGAGGSSFSLGTGDKSNRKMVRVKHKNRKK</sequence>
<feature type="region of interest" description="Disordered" evidence="1">
    <location>
        <begin position="1"/>
        <end position="47"/>
    </location>
</feature>
<dbReference type="PANTHER" id="PTHR33416:SF20">
    <property type="entry name" value="NUCLEAR PORE COMPLEX PROTEIN NUP1"/>
    <property type="match status" value="1"/>
</dbReference>
<dbReference type="GO" id="GO:0005635">
    <property type="term" value="C:nuclear envelope"/>
    <property type="evidence" value="ECO:0007669"/>
    <property type="project" value="TreeGrafter"/>
</dbReference>
<feature type="compositionally biased region" description="Low complexity" evidence="1">
    <location>
        <begin position="654"/>
        <end position="666"/>
    </location>
</feature>
<feature type="region of interest" description="Disordered" evidence="1">
    <location>
        <begin position="436"/>
        <end position="519"/>
    </location>
</feature>
<feature type="compositionally biased region" description="Low complexity" evidence="1">
    <location>
        <begin position="840"/>
        <end position="863"/>
    </location>
</feature>
<reference evidence="2" key="1">
    <citation type="submission" date="2019-08" db="EMBL/GenBank/DDBJ databases">
        <title>Reference gene set and small RNA set construction with multiple tissues from Davidia involucrata Baill.</title>
        <authorList>
            <person name="Yang H."/>
            <person name="Zhou C."/>
            <person name="Li G."/>
            <person name="Wang J."/>
            <person name="Gao P."/>
            <person name="Wang M."/>
            <person name="Wang R."/>
            <person name="Zhao Y."/>
        </authorList>
    </citation>
    <scope>NUCLEOTIDE SEQUENCE</scope>
    <source>
        <tissue evidence="2">Mixed with DoveR01_LX</tissue>
    </source>
</reference>
<dbReference type="GO" id="GO:0016973">
    <property type="term" value="P:poly(A)+ mRNA export from nucleus"/>
    <property type="evidence" value="ECO:0007669"/>
    <property type="project" value="TreeGrafter"/>
</dbReference>
<feature type="compositionally biased region" description="Basic and acidic residues" evidence="1">
    <location>
        <begin position="436"/>
        <end position="446"/>
    </location>
</feature>
<name>A0A5B6ZE27_DAVIN</name>
<feature type="compositionally biased region" description="Polar residues" evidence="1">
    <location>
        <begin position="826"/>
        <end position="838"/>
    </location>
</feature>
<feature type="region of interest" description="Disordered" evidence="1">
    <location>
        <begin position="826"/>
        <end position="863"/>
    </location>
</feature>
<feature type="compositionally biased region" description="Polar residues" evidence="1">
    <location>
        <begin position="1207"/>
        <end position="1216"/>
    </location>
</feature>
<proteinExistence type="predicted"/>
<feature type="compositionally biased region" description="Polar residues" evidence="1">
    <location>
        <begin position="667"/>
        <end position="677"/>
    </location>
</feature>
<evidence type="ECO:0000313" key="2">
    <source>
        <dbReference type="EMBL" id="MPA42567.1"/>
    </source>
</evidence>
<protein>
    <submittedName>
        <fullName evidence="2">Putative nuclear pore complex protein NUP1</fullName>
    </submittedName>
</protein>
<feature type="region of interest" description="Disordered" evidence="1">
    <location>
        <begin position="754"/>
        <end position="779"/>
    </location>
</feature>
<feature type="compositionally biased region" description="Pro residues" evidence="1">
    <location>
        <begin position="686"/>
        <end position="695"/>
    </location>
</feature>
<feature type="region of interest" description="Disordered" evidence="1">
    <location>
        <begin position="616"/>
        <end position="724"/>
    </location>
</feature>
<dbReference type="PANTHER" id="PTHR33416">
    <property type="entry name" value="NUCLEAR PORE COMPLEX PROTEIN NUP1"/>
    <property type="match status" value="1"/>
</dbReference>
<gene>
    <name evidence="2" type="ORF">Din_012008</name>
</gene>
<feature type="region of interest" description="Disordered" evidence="1">
    <location>
        <begin position="71"/>
        <end position="96"/>
    </location>
</feature>
<feature type="compositionally biased region" description="Basic and acidic residues" evidence="1">
    <location>
        <begin position="754"/>
        <end position="774"/>
    </location>
</feature>
<evidence type="ECO:0000256" key="1">
    <source>
        <dbReference type="SAM" id="MobiDB-lite"/>
    </source>
</evidence>
<feature type="compositionally biased region" description="Basic and acidic residues" evidence="1">
    <location>
        <begin position="487"/>
        <end position="517"/>
    </location>
</feature>
<dbReference type="AlphaFoldDB" id="A0A5B6ZE27"/>